<accession>A0A0D3FA53</accession>
<dbReference type="Gramene" id="OBART02G31500.1">
    <property type="protein sequence ID" value="OBART02G31500.1"/>
    <property type="gene ID" value="OBART02G31500"/>
</dbReference>
<dbReference type="PaxDb" id="65489-OBART02G31500.1"/>
<protein>
    <submittedName>
        <fullName evidence="1">Uncharacterized protein</fullName>
    </submittedName>
</protein>
<reference evidence="1" key="2">
    <citation type="submission" date="2015-03" db="UniProtKB">
        <authorList>
            <consortium name="EnsemblPlants"/>
        </authorList>
    </citation>
    <scope>IDENTIFICATION</scope>
</reference>
<organism evidence="1">
    <name type="scientific">Oryza barthii</name>
    <dbReference type="NCBI Taxonomy" id="65489"/>
    <lineage>
        <taxon>Eukaryota</taxon>
        <taxon>Viridiplantae</taxon>
        <taxon>Streptophyta</taxon>
        <taxon>Embryophyta</taxon>
        <taxon>Tracheophyta</taxon>
        <taxon>Spermatophyta</taxon>
        <taxon>Magnoliopsida</taxon>
        <taxon>Liliopsida</taxon>
        <taxon>Poales</taxon>
        <taxon>Poaceae</taxon>
        <taxon>BOP clade</taxon>
        <taxon>Oryzoideae</taxon>
        <taxon>Oryzeae</taxon>
        <taxon>Oryzinae</taxon>
        <taxon>Oryza</taxon>
    </lineage>
</organism>
<keyword evidence="2" id="KW-1185">Reference proteome</keyword>
<reference evidence="1" key="1">
    <citation type="journal article" date="2009" name="Rice">
        <title>De Novo Next Generation Sequencing of Plant Genomes.</title>
        <authorList>
            <person name="Rounsley S."/>
            <person name="Marri P.R."/>
            <person name="Yu Y."/>
            <person name="He R."/>
            <person name="Sisneros N."/>
            <person name="Goicoechea J.L."/>
            <person name="Lee S.J."/>
            <person name="Angelova A."/>
            <person name="Kudrna D."/>
            <person name="Luo M."/>
            <person name="Affourtit J."/>
            <person name="Desany B."/>
            <person name="Knight J."/>
            <person name="Niazi F."/>
            <person name="Egholm M."/>
            <person name="Wing R.A."/>
        </authorList>
    </citation>
    <scope>NUCLEOTIDE SEQUENCE [LARGE SCALE GENOMIC DNA]</scope>
    <source>
        <strain evidence="1">cv. IRGC 105608</strain>
    </source>
</reference>
<name>A0A0D3FA53_9ORYZ</name>
<dbReference type="HOGENOM" id="CLU_1780339_0_0_1"/>
<evidence type="ECO:0000313" key="2">
    <source>
        <dbReference type="Proteomes" id="UP000026960"/>
    </source>
</evidence>
<dbReference type="AlphaFoldDB" id="A0A0D3FA53"/>
<evidence type="ECO:0000313" key="1">
    <source>
        <dbReference type="EnsemblPlants" id="OBART02G31500.1"/>
    </source>
</evidence>
<dbReference type="Proteomes" id="UP000026960">
    <property type="component" value="Chromosome 2"/>
</dbReference>
<dbReference type="EnsemblPlants" id="OBART02G31500.1">
    <property type="protein sequence ID" value="OBART02G31500.1"/>
    <property type="gene ID" value="OBART02G31500"/>
</dbReference>
<sequence length="180" mass="18809">MAAAGGGGSVGAAALEAVMAVEGQEATPSAEGGMRGAGVVEARLAARPRARLCHCLRGMVLASHYARPSMAVDGGACVGDMKTLAKAFPCLWPRSSYESMTVDGLSRFKSFHTLVFGEAFVFLGPLSSCGGQHALRLFLLMKSELLADGVRRCSATMTCCSLFYGVGASRVKEVAPWWLG</sequence>
<proteinExistence type="predicted"/>